<name>A0A126TF91_9CUCU</name>
<protein>
    <recommendedName>
        <fullName evidence="12">ATP synthase complex subunit 8</fullName>
    </recommendedName>
</protein>
<keyword evidence="7 12" id="KW-0375">Hydrogen ion transport</keyword>
<gene>
    <name evidence="14" type="primary">ATP8</name>
</gene>
<evidence type="ECO:0000256" key="12">
    <source>
        <dbReference type="RuleBase" id="RU003661"/>
    </source>
</evidence>
<evidence type="ECO:0000256" key="2">
    <source>
        <dbReference type="ARBA" id="ARBA00008892"/>
    </source>
</evidence>
<feature type="transmembrane region" description="Helical" evidence="13">
    <location>
        <begin position="12"/>
        <end position="33"/>
    </location>
</feature>
<proteinExistence type="inferred from homology"/>
<evidence type="ECO:0000256" key="10">
    <source>
        <dbReference type="ARBA" id="ARBA00023128"/>
    </source>
</evidence>
<geneLocation type="mitochondrion" evidence="14"/>
<keyword evidence="5 12" id="KW-0138">CF(0)</keyword>
<reference evidence="14" key="1">
    <citation type="submission" date="2015-09" db="EMBL/GenBank/DDBJ databases">
        <title>Capturing the unknown biodiversity of arthropods in tropical forests using metagenomics.</title>
        <authorList>
            <person name="Andujar C."/>
            <person name="Creedy T.J."/>
            <person name="Garner B."/>
            <person name="Canty R."/>
            <person name="Warner H.B."/>
            <person name="Lipecki J."/>
            <person name="Crampton-Platt A."/>
            <person name="Gabrielli M."/>
            <person name="Croydon-Veleslavov I.A."/>
            <person name="Lim J.L."/>
            <person name="Linard B."/>
            <person name="Vogler A."/>
        </authorList>
    </citation>
    <scope>NUCLEOTIDE SEQUENCE</scope>
</reference>
<evidence type="ECO:0000256" key="9">
    <source>
        <dbReference type="ARBA" id="ARBA00023065"/>
    </source>
</evidence>
<dbReference type="GO" id="GO:0045259">
    <property type="term" value="C:proton-transporting ATP synthase complex"/>
    <property type="evidence" value="ECO:0007669"/>
    <property type="project" value="UniProtKB-KW"/>
</dbReference>
<evidence type="ECO:0000256" key="5">
    <source>
        <dbReference type="ARBA" id="ARBA00022547"/>
    </source>
</evidence>
<evidence type="ECO:0000256" key="4">
    <source>
        <dbReference type="ARBA" id="ARBA00022448"/>
    </source>
</evidence>
<organism evidence="14">
    <name type="scientific">Scolytinae sp. BMNH 1274299</name>
    <dbReference type="NCBI Taxonomy" id="2558041"/>
    <lineage>
        <taxon>Eukaryota</taxon>
        <taxon>Metazoa</taxon>
        <taxon>Ecdysozoa</taxon>
        <taxon>Arthropoda</taxon>
        <taxon>Hexapoda</taxon>
        <taxon>Insecta</taxon>
        <taxon>Pterygota</taxon>
        <taxon>Neoptera</taxon>
        <taxon>Endopterygota</taxon>
        <taxon>Coleoptera</taxon>
        <taxon>Polyphaga</taxon>
        <taxon>Cucujiformia</taxon>
        <taxon>Curculionidae</taxon>
        <taxon>Scolytinae</taxon>
    </lineage>
</organism>
<dbReference type="InterPro" id="IPR001421">
    <property type="entry name" value="ATP8_metazoa"/>
</dbReference>
<evidence type="ECO:0000256" key="11">
    <source>
        <dbReference type="ARBA" id="ARBA00023136"/>
    </source>
</evidence>
<keyword evidence="4 12" id="KW-0813">Transport</keyword>
<accession>A0A126TF91</accession>
<keyword evidence="9 12" id="KW-0406">Ion transport</keyword>
<keyword evidence="6 12" id="KW-0812">Transmembrane</keyword>
<dbReference type="GO" id="GO:0031966">
    <property type="term" value="C:mitochondrial membrane"/>
    <property type="evidence" value="ECO:0007669"/>
    <property type="project" value="UniProtKB-SubCell"/>
</dbReference>
<evidence type="ECO:0000256" key="1">
    <source>
        <dbReference type="ARBA" id="ARBA00004304"/>
    </source>
</evidence>
<dbReference type="GO" id="GO:0015078">
    <property type="term" value="F:proton transmembrane transporter activity"/>
    <property type="evidence" value="ECO:0007669"/>
    <property type="project" value="InterPro"/>
</dbReference>
<evidence type="ECO:0000256" key="6">
    <source>
        <dbReference type="ARBA" id="ARBA00022692"/>
    </source>
</evidence>
<evidence type="ECO:0000313" key="14">
    <source>
        <dbReference type="EMBL" id="AML26213.1"/>
    </source>
</evidence>
<dbReference type="EMBL" id="KT696211">
    <property type="protein sequence ID" value="AML26213.1"/>
    <property type="molecule type" value="Genomic_DNA"/>
</dbReference>
<comment type="subunit">
    <text evidence="3">F-type ATPases have 2 components, CF(1) - the catalytic core - and CF(0) - the membrane proton channel.</text>
</comment>
<evidence type="ECO:0000256" key="7">
    <source>
        <dbReference type="ARBA" id="ARBA00022781"/>
    </source>
</evidence>
<evidence type="ECO:0000256" key="13">
    <source>
        <dbReference type="SAM" id="Phobius"/>
    </source>
</evidence>
<dbReference type="Pfam" id="PF00895">
    <property type="entry name" value="ATP-synt_8"/>
    <property type="match status" value="1"/>
</dbReference>
<evidence type="ECO:0000256" key="8">
    <source>
        <dbReference type="ARBA" id="ARBA00022989"/>
    </source>
</evidence>
<sequence length="51" mass="6394">MPQMAPISWLTLYLFFSMLFLITCILNFFMFKYEPKTNTNPKKKMFYIWKW</sequence>
<dbReference type="GO" id="GO:0015986">
    <property type="term" value="P:proton motive force-driven ATP synthesis"/>
    <property type="evidence" value="ECO:0007669"/>
    <property type="project" value="InterPro"/>
</dbReference>
<evidence type="ECO:0000256" key="3">
    <source>
        <dbReference type="ARBA" id="ARBA00011291"/>
    </source>
</evidence>
<dbReference type="AlphaFoldDB" id="A0A126TF91"/>
<keyword evidence="11 13" id="KW-0472">Membrane</keyword>
<keyword evidence="10 12" id="KW-0496">Mitochondrion</keyword>
<comment type="similarity">
    <text evidence="2 12">Belongs to the ATPase protein 8 family.</text>
</comment>
<comment type="subcellular location">
    <subcellularLocation>
        <location evidence="1 12">Mitochondrion membrane</location>
        <topology evidence="1 12">Single-pass membrane protein</topology>
    </subcellularLocation>
</comment>
<keyword evidence="8 13" id="KW-1133">Transmembrane helix</keyword>